<dbReference type="PANTHER" id="PTHR47481:SF36">
    <property type="entry name" value="CCHC-TYPE DOMAIN-CONTAINING PROTEIN"/>
    <property type="match status" value="1"/>
</dbReference>
<dbReference type="AlphaFoldDB" id="A0AAV2GHY3"/>
<evidence type="ECO:0000313" key="2">
    <source>
        <dbReference type="Proteomes" id="UP001497516"/>
    </source>
</evidence>
<organism evidence="1 2">
    <name type="scientific">Linum trigynum</name>
    <dbReference type="NCBI Taxonomy" id="586398"/>
    <lineage>
        <taxon>Eukaryota</taxon>
        <taxon>Viridiplantae</taxon>
        <taxon>Streptophyta</taxon>
        <taxon>Embryophyta</taxon>
        <taxon>Tracheophyta</taxon>
        <taxon>Spermatophyta</taxon>
        <taxon>Magnoliopsida</taxon>
        <taxon>eudicotyledons</taxon>
        <taxon>Gunneridae</taxon>
        <taxon>Pentapetalae</taxon>
        <taxon>rosids</taxon>
        <taxon>fabids</taxon>
        <taxon>Malpighiales</taxon>
        <taxon>Linaceae</taxon>
        <taxon>Linum</taxon>
    </lineage>
</organism>
<name>A0AAV2GHY3_9ROSI</name>
<dbReference type="PANTHER" id="PTHR47481">
    <property type="match status" value="1"/>
</dbReference>
<evidence type="ECO:0000313" key="1">
    <source>
        <dbReference type="EMBL" id="CAL1409872.1"/>
    </source>
</evidence>
<dbReference type="EMBL" id="OZ034822">
    <property type="protein sequence ID" value="CAL1409872.1"/>
    <property type="molecule type" value="Genomic_DNA"/>
</dbReference>
<proteinExistence type="predicted"/>
<gene>
    <name evidence="1" type="ORF">LTRI10_LOCUS49334</name>
</gene>
<keyword evidence="2" id="KW-1185">Reference proteome</keyword>
<evidence type="ECO:0008006" key="3">
    <source>
        <dbReference type="Google" id="ProtNLM"/>
    </source>
</evidence>
<reference evidence="1 2" key="1">
    <citation type="submission" date="2024-04" db="EMBL/GenBank/DDBJ databases">
        <authorList>
            <person name="Fracassetti M."/>
        </authorList>
    </citation>
    <scope>NUCLEOTIDE SEQUENCE [LARGE SCALE GENOMIC DNA]</scope>
</reference>
<sequence>MRLGASRSSTTRITTHGLCMESYLQGQGLWSLIGGSEIREPAGDNNAIKKWKMRAGKAMFAIKVTIEDEMLEHVRYAATPKDAWDTLASRFSKKNDMKLKLLENELLSTVQGR</sequence>
<dbReference type="Proteomes" id="UP001497516">
    <property type="component" value="Chromosome 9"/>
</dbReference>
<protein>
    <recommendedName>
        <fullName evidence="3">UBN2_3 domain-containing protein</fullName>
    </recommendedName>
</protein>
<accession>A0AAV2GHY3</accession>
<dbReference type="Pfam" id="PF14223">
    <property type="entry name" value="Retrotran_gag_2"/>
    <property type="match status" value="1"/>
</dbReference>